<accession>A0A8J5U074</accession>
<dbReference type="AlphaFoldDB" id="A0A8J5U074"/>
<name>A0A8J5U074_FUSOX</name>
<protein>
    <submittedName>
        <fullName evidence="1">Uncharacterized protein</fullName>
    </submittedName>
</protein>
<sequence length="682" mass="76702">MKPISSPYAGFDKFAVPPIDGWMDAIYDSSNFSFTGVYLTHHPPNVLPYEVTDWVKEFTRIALGRPWGVAFFFLGYSVGHRKEVRPAVWWPTEDKYMVSERDIRARGKDHAILIKELVNDMLPTSEGSVVFVDNEDPVDNDTRYPDLWRNLMIYYDALFTEMKAVGPNNIPAVRPGFYAHPELFYGVLDKNPDIFMWVVKAPPELRDQFDRPKPPRKRIAKAVPPFEQKDNPARIDFSLVLQNHFQLPVNLKGGRTALPVSRQGNFWFEDNHSMPTVTLTTSSNFKLQPVEGWDFDMSFVRDPRYPVANPRIAILDGIVIRGTFNRDGYMEIHQVYNADHVPISGKMEPEAPLILTPGCELFTIDKNQRIASTLAVAGPPASGAALPNKAWPEITPIHRDSSAPGIRRIRALAITKRHAKDTHLFYVSTVHSIVVCRRNDDVWGKHIELELATPLHPFSNIASTTRGGISVDIFFINRAGCLCTAAWYENTNEYPNVIHLALQHRATLLPGTAIACVSPSVAHILVFAIGTDLRLYMSVFTANDKWTPLAPVKSDPKIRVFAHARIDTHVYKNVVHVATISDTNVPCVYNIKFQGGFWKAGPRDPVLHSHVAHPLEKNRTDLAPKSLVTQATQWDINPFGDVVLKTVENDLLLSCAGVTPGDTTVLLKKINIGGSDWMRVRR</sequence>
<organism evidence="1 2">
    <name type="scientific">Fusarium oxysporum f. sp. raphani</name>
    <dbReference type="NCBI Taxonomy" id="96318"/>
    <lineage>
        <taxon>Eukaryota</taxon>
        <taxon>Fungi</taxon>
        <taxon>Dikarya</taxon>
        <taxon>Ascomycota</taxon>
        <taxon>Pezizomycotina</taxon>
        <taxon>Sordariomycetes</taxon>
        <taxon>Hypocreomycetidae</taxon>
        <taxon>Hypocreales</taxon>
        <taxon>Nectriaceae</taxon>
        <taxon>Fusarium</taxon>
        <taxon>Fusarium oxysporum species complex</taxon>
    </lineage>
</organism>
<reference evidence="1" key="1">
    <citation type="submission" date="2021-04" db="EMBL/GenBank/DDBJ databases">
        <title>First draft genome resource for Brassicaceae pathogens Fusarium oxysporum f. sp. raphani and Fusarium oxysporum f. sp. rapae.</title>
        <authorList>
            <person name="Asai S."/>
        </authorList>
    </citation>
    <scope>NUCLEOTIDE SEQUENCE</scope>
    <source>
        <strain evidence="1">Tf1262</strain>
    </source>
</reference>
<proteinExistence type="predicted"/>
<evidence type="ECO:0000313" key="1">
    <source>
        <dbReference type="EMBL" id="KAG7420604.1"/>
    </source>
</evidence>
<gene>
    <name evidence="1" type="ORF">Forpi1262_v016364</name>
</gene>
<evidence type="ECO:0000313" key="2">
    <source>
        <dbReference type="Proteomes" id="UP000693942"/>
    </source>
</evidence>
<comment type="caution">
    <text evidence="1">The sequence shown here is derived from an EMBL/GenBank/DDBJ whole genome shotgun (WGS) entry which is preliminary data.</text>
</comment>
<dbReference type="EMBL" id="JAELUR010000018">
    <property type="protein sequence ID" value="KAG7420604.1"/>
    <property type="molecule type" value="Genomic_DNA"/>
</dbReference>
<dbReference type="Proteomes" id="UP000693942">
    <property type="component" value="Unassembled WGS sequence"/>
</dbReference>